<dbReference type="InterPro" id="IPR004358">
    <property type="entry name" value="Sig_transdc_His_kin-like_C"/>
</dbReference>
<dbReference type="Pfam" id="PF08448">
    <property type="entry name" value="PAS_4"/>
    <property type="match status" value="1"/>
</dbReference>
<dbReference type="AlphaFoldDB" id="A0A286F720"/>
<dbReference type="Pfam" id="PF02518">
    <property type="entry name" value="HATPase_c"/>
    <property type="match status" value="1"/>
</dbReference>
<sequence length="912" mass="103050">MTTSRLVPSSSSSPLLFASLVDHSPNGVIVYEPVHNEMGAIIDYQTVYYNQKALALTGHTHEEMMSLWLFQRAPYAQAQEENLRQVVEKQIPFDIEHIIPGTNRWFSFENRPVGNGYFVTLRDIDDLKQVEIQLEKQNTFLQETIQHTTEQQILLKSVLDTSPNSITVERAIRNANGEIIDFKIELINPAALRLGQYSEIEVLGKSISEFNPEFITSGLMAAYIDVLQTGKPLQTAFFAKPINKHLELSVTRMDADNIIVLFNDITQTRLDAEALRKKNELLDGVLSTSLSSIMVYEAVLDDAGHLADLRVVLTNEASLRASYRTNENIVGRLLTSLNPDTKNTGLWDQYVSVYESGQLFRGKHYFPTLGKWFDATVSKLGDGLVATFNDISHIYSATQQIEEQAQLFEGVLKTMTNGLSVLEAVRDDAGNPVDFRYVCVSATVLRDTGMSSEQLIGQSVLSLFPGTKQTPHWDALCTALQSSQPQHFESHYAFDGLNNYTDNWINRLDANRLISVYVITNERKEAESLAKQRAAILQSVLDGCQTPIILFEAIRDQENQITDFRYLVQNDANARLVSHPIEETQHKTMLEVLPSLKSSGIFDRYTEVVETGQPQRFEQYYRDGSVEGWFDISVVKQDDGIVVVAHDNTLLRKTLQYAEHLVLDLRHSNHNLEQFAYIASHDLQEPLRKIQSFGNLIIDQYGNLLPEDGRMMLKRMQSAADRMSQLIRDLLTYSRLTAEQEAFEPIGFQRILAEILSDLELVIDEKKARIQLPDASVHPSIYFNGNRSQLRQLFQNLLSNALKFIPLNRTPEIIFRVGAVSSDEVPAFVPNRTMRSWVAIDVSDNGIGFDEKYREQIFHLFERLHGRNEYSGTGIGLAICRKVAENHGGTITARSQPGLGSTFTVFLPTIDS</sequence>
<keyword evidence="8" id="KW-1185">Reference proteome</keyword>
<dbReference type="SMART" id="SM00388">
    <property type="entry name" value="HisKA"/>
    <property type="match status" value="1"/>
</dbReference>
<dbReference type="CDD" id="cd00130">
    <property type="entry name" value="PAS"/>
    <property type="match status" value="2"/>
</dbReference>
<dbReference type="EMBL" id="OCNH01000001">
    <property type="protein sequence ID" value="SOD78983.1"/>
    <property type="molecule type" value="Genomic_DNA"/>
</dbReference>
<evidence type="ECO:0000256" key="1">
    <source>
        <dbReference type="ARBA" id="ARBA00000085"/>
    </source>
</evidence>
<dbReference type="Gene3D" id="1.10.287.130">
    <property type="match status" value="1"/>
</dbReference>
<dbReference type="SMART" id="SM00387">
    <property type="entry name" value="HATPase_c"/>
    <property type="match status" value="1"/>
</dbReference>
<dbReference type="InterPro" id="IPR036097">
    <property type="entry name" value="HisK_dim/P_sf"/>
</dbReference>
<dbReference type="OrthoDB" id="904853at2"/>
<feature type="domain" description="Histidine kinase" evidence="6">
    <location>
        <begin position="678"/>
        <end position="911"/>
    </location>
</feature>
<proteinExistence type="predicted"/>
<dbReference type="RefSeq" id="WP_097124425.1">
    <property type="nucleotide sequence ID" value="NZ_OCNH01000001.1"/>
</dbReference>
<evidence type="ECO:0000256" key="5">
    <source>
        <dbReference type="ARBA" id="ARBA00022777"/>
    </source>
</evidence>
<dbReference type="PROSITE" id="PS50109">
    <property type="entry name" value="HIS_KIN"/>
    <property type="match status" value="1"/>
</dbReference>
<dbReference type="Proteomes" id="UP000219452">
    <property type="component" value="Unassembled WGS sequence"/>
</dbReference>
<gene>
    <name evidence="7" type="ORF">SAMN06269250_0739</name>
</gene>
<evidence type="ECO:0000256" key="2">
    <source>
        <dbReference type="ARBA" id="ARBA00012438"/>
    </source>
</evidence>
<name>A0A286F720_9BACT</name>
<dbReference type="CDD" id="cd00082">
    <property type="entry name" value="HisKA"/>
    <property type="match status" value="1"/>
</dbReference>
<dbReference type="InterPro" id="IPR005467">
    <property type="entry name" value="His_kinase_dom"/>
</dbReference>
<accession>A0A286F720</accession>
<dbReference type="InterPro" id="IPR052162">
    <property type="entry name" value="Sensor_kinase/Photoreceptor"/>
</dbReference>
<evidence type="ECO:0000313" key="7">
    <source>
        <dbReference type="EMBL" id="SOD78983.1"/>
    </source>
</evidence>
<dbReference type="EC" id="2.7.13.3" evidence="2"/>
<dbReference type="PRINTS" id="PR00344">
    <property type="entry name" value="BCTRLSENSOR"/>
</dbReference>
<dbReference type="Gene3D" id="3.30.450.20">
    <property type="entry name" value="PAS domain"/>
    <property type="match status" value="5"/>
</dbReference>
<dbReference type="SUPFAM" id="SSF47384">
    <property type="entry name" value="Homodimeric domain of signal transducing histidine kinase"/>
    <property type="match status" value="1"/>
</dbReference>
<evidence type="ECO:0000256" key="4">
    <source>
        <dbReference type="ARBA" id="ARBA00022679"/>
    </source>
</evidence>
<evidence type="ECO:0000313" key="8">
    <source>
        <dbReference type="Proteomes" id="UP000219452"/>
    </source>
</evidence>
<evidence type="ECO:0000259" key="6">
    <source>
        <dbReference type="PROSITE" id="PS50109"/>
    </source>
</evidence>
<dbReference type="InterPro" id="IPR000014">
    <property type="entry name" value="PAS"/>
</dbReference>
<dbReference type="SUPFAM" id="SSF55874">
    <property type="entry name" value="ATPase domain of HSP90 chaperone/DNA topoisomerase II/histidine kinase"/>
    <property type="match status" value="1"/>
</dbReference>
<evidence type="ECO:0000256" key="3">
    <source>
        <dbReference type="ARBA" id="ARBA00022553"/>
    </source>
</evidence>
<protein>
    <recommendedName>
        <fullName evidence="2">histidine kinase</fullName>
        <ecNumber evidence="2">2.7.13.3</ecNumber>
    </recommendedName>
</protein>
<dbReference type="GO" id="GO:0000155">
    <property type="term" value="F:phosphorelay sensor kinase activity"/>
    <property type="evidence" value="ECO:0007669"/>
    <property type="project" value="InterPro"/>
</dbReference>
<keyword evidence="4" id="KW-0808">Transferase</keyword>
<dbReference type="InterPro" id="IPR003594">
    <property type="entry name" value="HATPase_dom"/>
</dbReference>
<dbReference type="PANTHER" id="PTHR43304">
    <property type="entry name" value="PHYTOCHROME-LIKE PROTEIN CPH1"/>
    <property type="match status" value="1"/>
</dbReference>
<reference evidence="8" key="1">
    <citation type="submission" date="2017-09" db="EMBL/GenBank/DDBJ databases">
        <authorList>
            <person name="Varghese N."/>
            <person name="Submissions S."/>
        </authorList>
    </citation>
    <scope>NUCLEOTIDE SEQUENCE [LARGE SCALE GENOMIC DNA]</scope>
    <source>
        <strain evidence="8">DSM 29961</strain>
    </source>
</reference>
<organism evidence="7 8">
    <name type="scientific">Spirosoma fluviale</name>
    <dbReference type="NCBI Taxonomy" id="1597977"/>
    <lineage>
        <taxon>Bacteria</taxon>
        <taxon>Pseudomonadati</taxon>
        <taxon>Bacteroidota</taxon>
        <taxon>Cytophagia</taxon>
        <taxon>Cytophagales</taxon>
        <taxon>Cytophagaceae</taxon>
        <taxon>Spirosoma</taxon>
    </lineage>
</organism>
<dbReference type="InterPro" id="IPR035965">
    <property type="entry name" value="PAS-like_dom_sf"/>
</dbReference>
<dbReference type="InterPro" id="IPR036890">
    <property type="entry name" value="HATPase_C_sf"/>
</dbReference>
<dbReference type="SUPFAM" id="SSF55785">
    <property type="entry name" value="PYP-like sensor domain (PAS domain)"/>
    <property type="match status" value="5"/>
</dbReference>
<dbReference type="PANTHER" id="PTHR43304:SF1">
    <property type="entry name" value="PAC DOMAIN-CONTAINING PROTEIN"/>
    <property type="match status" value="1"/>
</dbReference>
<dbReference type="Pfam" id="PF00512">
    <property type="entry name" value="HisKA"/>
    <property type="match status" value="1"/>
</dbReference>
<dbReference type="InterPro" id="IPR003661">
    <property type="entry name" value="HisK_dim/P_dom"/>
</dbReference>
<keyword evidence="5" id="KW-0418">Kinase</keyword>
<keyword evidence="3" id="KW-0597">Phosphoprotein</keyword>
<dbReference type="Pfam" id="PF13188">
    <property type="entry name" value="PAS_8"/>
    <property type="match status" value="1"/>
</dbReference>
<dbReference type="InterPro" id="IPR013656">
    <property type="entry name" value="PAS_4"/>
</dbReference>
<dbReference type="Gene3D" id="3.30.565.10">
    <property type="entry name" value="Histidine kinase-like ATPase, C-terminal domain"/>
    <property type="match status" value="1"/>
</dbReference>
<comment type="catalytic activity">
    <reaction evidence="1">
        <text>ATP + protein L-histidine = ADP + protein N-phospho-L-histidine.</text>
        <dbReference type="EC" id="2.7.13.3"/>
    </reaction>
</comment>